<gene>
    <name evidence="1" type="ORF">DPMN_071974</name>
</gene>
<dbReference type="AlphaFoldDB" id="A0A9D3Z7J4"/>
<keyword evidence="2" id="KW-1185">Reference proteome</keyword>
<name>A0A9D3Z7J4_DREPO</name>
<dbReference type="Proteomes" id="UP000828390">
    <property type="component" value="Unassembled WGS sequence"/>
</dbReference>
<sequence>MVLVVWVGEADQALRKEDLSKQVLSSDWSIADHWRAAEAKGLNEIPKGLENK</sequence>
<evidence type="ECO:0000313" key="1">
    <source>
        <dbReference type="EMBL" id="KAH3712281.1"/>
    </source>
</evidence>
<proteinExistence type="predicted"/>
<accession>A0A9D3Z7J4</accession>
<reference evidence="1" key="2">
    <citation type="submission" date="2020-11" db="EMBL/GenBank/DDBJ databases">
        <authorList>
            <person name="McCartney M.A."/>
            <person name="Auch B."/>
            <person name="Kono T."/>
            <person name="Mallez S."/>
            <person name="Becker A."/>
            <person name="Gohl D.M."/>
            <person name="Silverstein K.A.T."/>
            <person name="Koren S."/>
            <person name="Bechman K.B."/>
            <person name="Herman A."/>
            <person name="Abrahante J.E."/>
            <person name="Garbe J."/>
        </authorList>
    </citation>
    <scope>NUCLEOTIDE SEQUENCE</scope>
    <source>
        <strain evidence="1">Duluth1</strain>
        <tissue evidence="1">Whole animal</tissue>
    </source>
</reference>
<evidence type="ECO:0000313" key="2">
    <source>
        <dbReference type="Proteomes" id="UP000828390"/>
    </source>
</evidence>
<reference evidence="1" key="1">
    <citation type="journal article" date="2019" name="bioRxiv">
        <title>The Genome of the Zebra Mussel, Dreissena polymorpha: A Resource for Invasive Species Research.</title>
        <authorList>
            <person name="McCartney M.A."/>
            <person name="Auch B."/>
            <person name="Kono T."/>
            <person name="Mallez S."/>
            <person name="Zhang Y."/>
            <person name="Obille A."/>
            <person name="Becker A."/>
            <person name="Abrahante J.E."/>
            <person name="Garbe J."/>
            <person name="Badalamenti J.P."/>
            <person name="Herman A."/>
            <person name="Mangelson H."/>
            <person name="Liachko I."/>
            <person name="Sullivan S."/>
            <person name="Sone E.D."/>
            <person name="Koren S."/>
            <person name="Silverstein K.A.T."/>
            <person name="Beckman K.B."/>
            <person name="Gohl D.M."/>
        </authorList>
    </citation>
    <scope>NUCLEOTIDE SEQUENCE</scope>
    <source>
        <strain evidence="1">Duluth1</strain>
        <tissue evidence="1">Whole animal</tissue>
    </source>
</reference>
<protein>
    <submittedName>
        <fullName evidence="1">Uncharacterized protein</fullName>
    </submittedName>
</protein>
<dbReference type="EMBL" id="JAIWYP010000014">
    <property type="protein sequence ID" value="KAH3712281.1"/>
    <property type="molecule type" value="Genomic_DNA"/>
</dbReference>
<organism evidence="1 2">
    <name type="scientific">Dreissena polymorpha</name>
    <name type="common">Zebra mussel</name>
    <name type="synonym">Mytilus polymorpha</name>
    <dbReference type="NCBI Taxonomy" id="45954"/>
    <lineage>
        <taxon>Eukaryota</taxon>
        <taxon>Metazoa</taxon>
        <taxon>Spiralia</taxon>
        <taxon>Lophotrochozoa</taxon>
        <taxon>Mollusca</taxon>
        <taxon>Bivalvia</taxon>
        <taxon>Autobranchia</taxon>
        <taxon>Heteroconchia</taxon>
        <taxon>Euheterodonta</taxon>
        <taxon>Imparidentia</taxon>
        <taxon>Neoheterodontei</taxon>
        <taxon>Myida</taxon>
        <taxon>Dreissenoidea</taxon>
        <taxon>Dreissenidae</taxon>
        <taxon>Dreissena</taxon>
    </lineage>
</organism>
<comment type="caution">
    <text evidence="1">The sequence shown here is derived from an EMBL/GenBank/DDBJ whole genome shotgun (WGS) entry which is preliminary data.</text>
</comment>